<dbReference type="PROSITE" id="PS50893">
    <property type="entry name" value="ABC_TRANSPORTER_2"/>
    <property type="match status" value="1"/>
</dbReference>
<dbReference type="InterPro" id="IPR027417">
    <property type="entry name" value="P-loop_NTPase"/>
</dbReference>
<dbReference type="GO" id="GO:0016887">
    <property type="term" value="F:ATP hydrolysis activity"/>
    <property type="evidence" value="ECO:0007669"/>
    <property type="project" value="InterPro"/>
</dbReference>
<keyword evidence="1" id="KW-0813">Transport</keyword>
<dbReference type="InterPro" id="IPR017911">
    <property type="entry name" value="MacB-like_ATP-bd"/>
</dbReference>
<dbReference type="GO" id="GO:0005524">
    <property type="term" value="F:ATP binding"/>
    <property type="evidence" value="ECO:0007669"/>
    <property type="project" value="UniProtKB-KW"/>
</dbReference>
<dbReference type="InterPro" id="IPR003593">
    <property type="entry name" value="AAA+_ATPase"/>
</dbReference>
<dbReference type="GO" id="GO:0022857">
    <property type="term" value="F:transmembrane transporter activity"/>
    <property type="evidence" value="ECO:0007669"/>
    <property type="project" value="UniProtKB-ARBA"/>
</dbReference>
<protein>
    <recommendedName>
        <fullName evidence="5">ABC transporter domain-containing protein</fullName>
    </recommendedName>
</protein>
<dbReference type="CDD" id="cd03255">
    <property type="entry name" value="ABC_MJ0796_LolCDE_FtsE"/>
    <property type="match status" value="1"/>
</dbReference>
<dbReference type="Pfam" id="PF00005">
    <property type="entry name" value="ABC_tran"/>
    <property type="match status" value="1"/>
</dbReference>
<dbReference type="InterPro" id="IPR003439">
    <property type="entry name" value="ABC_transporter-like_ATP-bd"/>
</dbReference>
<comment type="caution">
    <text evidence="6">The sequence shown here is derived from an EMBL/GenBank/DDBJ whole genome shotgun (WGS) entry which is preliminary data.</text>
</comment>
<keyword evidence="2" id="KW-0547">Nucleotide-binding</keyword>
<dbReference type="PANTHER" id="PTHR42798">
    <property type="entry name" value="LIPOPROTEIN-RELEASING SYSTEM ATP-BINDING PROTEIN LOLD"/>
    <property type="match status" value="1"/>
</dbReference>
<dbReference type="EMBL" id="NTKD01000009">
    <property type="protein sequence ID" value="PDH40702.1"/>
    <property type="molecule type" value="Genomic_DNA"/>
</dbReference>
<reference evidence="6 7" key="1">
    <citation type="submission" date="2017-08" db="EMBL/GenBank/DDBJ databases">
        <title>Fine stratification of microbial communities through a metagenomic profile of the photic zone.</title>
        <authorList>
            <person name="Haro-Moreno J.M."/>
            <person name="Lopez-Perez M."/>
            <person name="De La Torre J."/>
            <person name="Picazo A."/>
            <person name="Camacho A."/>
            <person name="Rodriguez-Valera F."/>
        </authorList>
    </citation>
    <scope>NUCLEOTIDE SEQUENCE [LARGE SCALE GENOMIC DNA]</scope>
    <source>
        <strain evidence="6">MED-G24</strain>
    </source>
</reference>
<dbReference type="FunFam" id="3.40.50.300:FF:000032">
    <property type="entry name" value="Export ABC transporter ATP-binding protein"/>
    <property type="match status" value="1"/>
</dbReference>
<dbReference type="Proteomes" id="UP000219327">
    <property type="component" value="Unassembled WGS sequence"/>
</dbReference>
<evidence type="ECO:0000256" key="1">
    <source>
        <dbReference type="ARBA" id="ARBA00022448"/>
    </source>
</evidence>
<dbReference type="PANTHER" id="PTHR42798:SF7">
    <property type="entry name" value="ALPHA-D-RIBOSE 1-METHYLPHOSPHONATE 5-TRIPHOSPHATE SYNTHASE SUBUNIT PHNL"/>
    <property type="match status" value="1"/>
</dbReference>
<evidence type="ECO:0000256" key="4">
    <source>
        <dbReference type="ARBA" id="ARBA00038388"/>
    </source>
</evidence>
<evidence type="ECO:0000256" key="2">
    <source>
        <dbReference type="ARBA" id="ARBA00022741"/>
    </source>
</evidence>
<gene>
    <name evidence="6" type="ORF">CNE99_02980</name>
</gene>
<dbReference type="AlphaFoldDB" id="A0A2A5WW37"/>
<name>A0A2A5WW37_9GAMM</name>
<organism evidence="6 7">
    <name type="scientific">OM182 bacterium MED-G24</name>
    <dbReference type="NCBI Taxonomy" id="1986255"/>
    <lineage>
        <taxon>Bacteria</taxon>
        <taxon>Pseudomonadati</taxon>
        <taxon>Pseudomonadota</taxon>
        <taxon>Gammaproteobacteria</taxon>
        <taxon>OMG group</taxon>
        <taxon>OM182 clade</taxon>
    </lineage>
</organism>
<dbReference type="GO" id="GO:1902495">
    <property type="term" value="C:transmembrane transporter complex"/>
    <property type="evidence" value="ECO:0007669"/>
    <property type="project" value="UniProtKB-ARBA"/>
</dbReference>
<keyword evidence="3" id="KW-0067">ATP-binding</keyword>
<dbReference type="Gene3D" id="3.40.50.300">
    <property type="entry name" value="P-loop containing nucleotide triphosphate hydrolases"/>
    <property type="match status" value="1"/>
</dbReference>
<feature type="domain" description="ABC transporter" evidence="5">
    <location>
        <begin position="5"/>
        <end position="230"/>
    </location>
</feature>
<evidence type="ECO:0000256" key="3">
    <source>
        <dbReference type="ARBA" id="ARBA00022840"/>
    </source>
</evidence>
<dbReference type="SUPFAM" id="SSF52540">
    <property type="entry name" value="P-loop containing nucleoside triphosphate hydrolases"/>
    <property type="match status" value="1"/>
</dbReference>
<proteinExistence type="inferred from homology"/>
<dbReference type="InterPro" id="IPR017871">
    <property type="entry name" value="ABC_transporter-like_CS"/>
</dbReference>
<evidence type="ECO:0000313" key="7">
    <source>
        <dbReference type="Proteomes" id="UP000219327"/>
    </source>
</evidence>
<sequence>MQYVIHTQQLCRYFEVGDTRVHALDHVDLCVDEGDFVAVMGPSGSGKSTLMNILGCLDTPDDGDCRLLGQLVSEMDDAQLSSLRNQYIGFVFQSFHLLPRLTALDNVLLPLRYADVDITEGALRARHLLDRLGMSERIGHRPNQLSGGQRQRVAIARSLVAAPPLLLADEPTGNLDSKTSIEIMDLFTELNQEGQTILMVTHEDDIARYAKRVIHMRDGKIEREHVNAAA</sequence>
<evidence type="ECO:0000313" key="6">
    <source>
        <dbReference type="EMBL" id="PDH40702.1"/>
    </source>
</evidence>
<evidence type="ECO:0000259" key="5">
    <source>
        <dbReference type="PROSITE" id="PS50893"/>
    </source>
</evidence>
<dbReference type="PROSITE" id="PS00211">
    <property type="entry name" value="ABC_TRANSPORTER_1"/>
    <property type="match status" value="1"/>
</dbReference>
<dbReference type="SMART" id="SM00382">
    <property type="entry name" value="AAA"/>
    <property type="match status" value="1"/>
</dbReference>
<accession>A0A2A5WW37</accession>
<comment type="similarity">
    <text evidence="4">Belongs to the ABC transporter superfamily. Macrolide exporter (TC 3.A.1.122) family.</text>
</comment>